<reference evidence="1" key="1">
    <citation type="submission" date="2021-02" db="EMBL/GenBank/DDBJ databases">
        <authorList>
            <person name="Nowell W R."/>
        </authorList>
    </citation>
    <scope>NUCLEOTIDE SEQUENCE</scope>
</reference>
<evidence type="ECO:0000313" key="2">
    <source>
        <dbReference type="Proteomes" id="UP000663836"/>
    </source>
</evidence>
<sequence>MKSNPLTLTSCIKAVLTQYESNDMNSAKFRFPRTQLKNKQIIFRRTVSESNNFSRKDDQIPLSLRKKSKLQFIQVVDNGSDVDTDSISDSSDVIGSKVLVDTTTTAAVNQGPDFKIDDRYFSDEDGSKNLYSPDEDDNLHIYEYDSFSPDGSLPLYERASITIDKAVKSIVNFCVDSNLDKLKLISLMHLIKSLLPVPNHLPTTFHQILKTQDKKPSSTTKLYCNKSLALTTL</sequence>
<gene>
    <name evidence="1" type="ORF">JBS370_LOCUS31220</name>
</gene>
<comment type="caution">
    <text evidence="1">The sequence shown here is derived from an EMBL/GenBank/DDBJ whole genome shotgun (WGS) entry which is preliminary data.</text>
</comment>
<dbReference type="EMBL" id="CAJOBD010007587">
    <property type="protein sequence ID" value="CAF4090640.1"/>
    <property type="molecule type" value="Genomic_DNA"/>
</dbReference>
<dbReference type="AlphaFoldDB" id="A0A819ULU8"/>
<accession>A0A819ULU8</accession>
<organism evidence="1 2">
    <name type="scientific">Rotaria sordida</name>
    <dbReference type="NCBI Taxonomy" id="392033"/>
    <lineage>
        <taxon>Eukaryota</taxon>
        <taxon>Metazoa</taxon>
        <taxon>Spiralia</taxon>
        <taxon>Gnathifera</taxon>
        <taxon>Rotifera</taxon>
        <taxon>Eurotatoria</taxon>
        <taxon>Bdelloidea</taxon>
        <taxon>Philodinida</taxon>
        <taxon>Philodinidae</taxon>
        <taxon>Rotaria</taxon>
    </lineage>
</organism>
<dbReference type="Proteomes" id="UP000663836">
    <property type="component" value="Unassembled WGS sequence"/>
</dbReference>
<name>A0A819ULU8_9BILA</name>
<evidence type="ECO:0000313" key="1">
    <source>
        <dbReference type="EMBL" id="CAF4090640.1"/>
    </source>
</evidence>
<proteinExistence type="predicted"/>
<protein>
    <submittedName>
        <fullName evidence="1">Uncharacterized protein</fullName>
    </submittedName>
</protein>